<feature type="transmembrane region" description="Helical" evidence="1">
    <location>
        <begin position="32"/>
        <end position="53"/>
    </location>
</feature>
<evidence type="ECO:0000313" key="3">
    <source>
        <dbReference type="Proteomes" id="UP000437736"/>
    </source>
</evidence>
<proteinExistence type="predicted"/>
<gene>
    <name evidence="2" type="ORF">GHK86_16740</name>
</gene>
<sequence length="351" mass="37446">MFLVLGAVALFALGAAFSGLRAGPHALRTARVLAGPAAVLAGFLVINSFYGYWPTVGALLGHPLPGQVSRRKLAAAIADRVRLPPGGQFGPVMIPAAGAGFVPAESYVWLPPDFNRVPHTHLPVVVTLTGIPGTAQDWARAGGAIDASTAWADTHGGQAPVVVMVNENGRAGHDTECLDSREGQAFRYLTQAVPTWITRVLGIHLAPQRWGLIGFSEGGTCSLLLAVKDHDLYGRFLDIAGDAAPDYGPGGTGTLRVLFDNNRARQAAWNPRLLMATHRYPYLDAWFAAGLQDRGHHLIEPILAADAATAGMHVTTYWAPGHHTWIFARQALQHLYPSFAHTLETGTTTPT</sequence>
<evidence type="ECO:0000313" key="2">
    <source>
        <dbReference type="EMBL" id="MST34360.1"/>
    </source>
</evidence>
<dbReference type="SUPFAM" id="SSF53474">
    <property type="entry name" value="alpha/beta-Hydrolases"/>
    <property type="match status" value="1"/>
</dbReference>
<keyword evidence="1" id="KW-0472">Membrane</keyword>
<dbReference type="PANTHER" id="PTHR48098:SF1">
    <property type="entry name" value="DIACYLGLYCEROL ACYLTRANSFERASE_MYCOLYLTRANSFERASE AG85A"/>
    <property type="match status" value="1"/>
</dbReference>
<dbReference type="InterPro" id="IPR050583">
    <property type="entry name" value="Mycobacterial_A85_antigen"/>
</dbReference>
<keyword evidence="1" id="KW-0812">Transmembrane</keyword>
<evidence type="ECO:0000256" key="1">
    <source>
        <dbReference type="SAM" id="Phobius"/>
    </source>
</evidence>
<dbReference type="InterPro" id="IPR029058">
    <property type="entry name" value="AB_hydrolase_fold"/>
</dbReference>
<accession>A0ABW9QWY0</accession>
<dbReference type="Proteomes" id="UP000437736">
    <property type="component" value="Unassembled WGS sequence"/>
</dbReference>
<organism evidence="2 3">
    <name type="scientific">Acidiferrimicrobium australe</name>
    <dbReference type="NCBI Taxonomy" id="2664430"/>
    <lineage>
        <taxon>Bacteria</taxon>
        <taxon>Bacillati</taxon>
        <taxon>Actinomycetota</taxon>
        <taxon>Acidimicrobiia</taxon>
        <taxon>Acidimicrobiales</taxon>
        <taxon>Acidimicrobiaceae</taxon>
        <taxon>Acidiferrimicrobium</taxon>
    </lineage>
</organism>
<protein>
    <recommendedName>
        <fullName evidence="4">Esterase</fullName>
    </recommendedName>
</protein>
<keyword evidence="1" id="KW-1133">Transmembrane helix</keyword>
<evidence type="ECO:0008006" key="4">
    <source>
        <dbReference type="Google" id="ProtNLM"/>
    </source>
</evidence>
<dbReference type="PANTHER" id="PTHR48098">
    <property type="entry name" value="ENTEROCHELIN ESTERASE-RELATED"/>
    <property type="match status" value="1"/>
</dbReference>
<name>A0ABW9QWY0_9ACTN</name>
<reference evidence="2 3" key="1">
    <citation type="submission" date="2019-11" db="EMBL/GenBank/DDBJ databases">
        <title>Acidiferrimicrobium australis gen. nov., sp. nov., an acidophilic and obligately heterotrophic, member of the Actinobacteria that catalyses dissimilatory oxido- reduction of iron isolated from metal-rich acidic water in Chile.</title>
        <authorList>
            <person name="Gonzalez D."/>
            <person name="Huber K."/>
            <person name="Hedrich S."/>
            <person name="Rojas-Villalobos C."/>
            <person name="Quatrini R."/>
            <person name="Dinamarca M.A."/>
            <person name="Schwarz A."/>
            <person name="Canales C."/>
            <person name="Nancucheo I."/>
        </authorList>
    </citation>
    <scope>NUCLEOTIDE SEQUENCE [LARGE SCALE GENOMIC DNA]</scope>
    <source>
        <strain evidence="2 3">USS-CCA1</strain>
    </source>
</reference>
<dbReference type="Pfam" id="PF00756">
    <property type="entry name" value="Esterase"/>
    <property type="match status" value="1"/>
</dbReference>
<dbReference type="InterPro" id="IPR000801">
    <property type="entry name" value="Esterase-like"/>
</dbReference>
<dbReference type="Gene3D" id="3.40.50.1820">
    <property type="entry name" value="alpha/beta hydrolase"/>
    <property type="match status" value="1"/>
</dbReference>
<feature type="non-terminal residue" evidence="2">
    <location>
        <position position="351"/>
    </location>
</feature>
<comment type="caution">
    <text evidence="2">The sequence shown here is derived from an EMBL/GenBank/DDBJ whole genome shotgun (WGS) entry which is preliminary data.</text>
</comment>
<keyword evidence="3" id="KW-1185">Reference proteome</keyword>
<dbReference type="EMBL" id="WJHE01000964">
    <property type="protein sequence ID" value="MST34360.1"/>
    <property type="molecule type" value="Genomic_DNA"/>
</dbReference>